<reference evidence="1 2" key="1">
    <citation type="submission" date="2024-03" db="EMBL/GenBank/DDBJ databases">
        <title>Community enrichment and isolation of bacterial strains for fucoidan degradation.</title>
        <authorList>
            <person name="Sichert A."/>
        </authorList>
    </citation>
    <scope>NUCLEOTIDE SEQUENCE [LARGE SCALE GENOMIC DNA]</scope>
    <source>
        <strain evidence="1 2">AS62</strain>
    </source>
</reference>
<protein>
    <recommendedName>
        <fullName evidence="3">Asparagine synthetase domain-containing protein</fullName>
    </recommendedName>
</protein>
<proteinExistence type="predicted"/>
<dbReference type="InterPro" id="IPR029055">
    <property type="entry name" value="Ntn_hydrolases_N"/>
</dbReference>
<dbReference type="SUPFAM" id="SSF52402">
    <property type="entry name" value="Adenine nucleotide alpha hydrolases-like"/>
    <property type="match status" value="1"/>
</dbReference>
<dbReference type="Proteomes" id="UP001477870">
    <property type="component" value="Unassembled WGS sequence"/>
</dbReference>
<dbReference type="RefSeq" id="WP_342848578.1">
    <property type="nucleotide sequence ID" value="NZ_JBBMQO010000006.1"/>
</dbReference>
<accession>A0ABU9T7Z0</accession>
<dbReference type="EMBL" id="JBBMQO010000006">
    <property type="protein sequence ID" value="MEM5502238.1"/>
    <property type="molecule type" value="Genomic_DNA"/>
</dbReference>
<evidence type="ECO:0008006" key="3">
    <source>
        <dbReference type="Google" id="ProtNLM"/>
    </source>
</evidence>
<sequence length="596" mass="67414">MNITLGVISFNFSKAVLQSTDRLFDIVQDHIHETSDCLASSKQYRSIEDGVWIANECLSGPWSKSPWIETNDELLSFSAPPIPLYDINDLRYQEELLENTKNDRDLNRFLSGHFGMRYDVKARKFKAWADTLGLARCYWVQNERYLAVSNSITPLLYFTDCGVEIDTVEWMSFGGFGWFTGNGSPFREVNRLAAGEVITSEGGKRGTIHKYTEVDDLVRPRGGITKASLAETVEEMSTIACNASKLTTEPPVINLSGGKDSRLTAAVWLSAKKPATIFTNATISGEGDVAKDLVNSLPFKIEDIGVNHNIVSQSVSLVTHDKVEPIPLQERAMHLMRHFDGDAAPIALKISSINRGRLRRLSIGGGGGEIAHGNYYNSPEVFRRVQNLDYTFERIAHSYSTQYGVTDAGKLEIEARLRSWYDQAASLDIDKISRLDFFYLTQRFRRWPLSGADTSALMLYSSPKFVRLAFDATPHQRYDAYIQRELTGSFINQWKNKDYFKASQSDSKIVNRKNLRMWQGSDREWILDTLSYGEGISEIWDIEFIIKRLNEIEAGQGGNWHESVIQRAVWYETFLKHVTTLSVRISKAKKSLGIGP</sequence>
<comment type="caution">
    <text evidence="1">The sequence shown here is derived from an EMBL/GenBank/DDBJ whole genome shotgun (WGS) entry which is preliminary data.</text>
</comment>
<dbReference type="SUPFAM" id="SSF56235">
    <property type="entry name" value="N-terminal nucleophile aminohydrolases (Ntn hydrolases)"/>
    <property type="match status" value="1"/>
</dbReference>
<evidence type="ECO:0000313" key="2">
    <source>
        <dbReference type="Proteomes" id="UP001477870"/>
    </source>
</evidence>
<organism evidence="1 2">
    <name type="scientific">Ahrensia kielensis</name>
    <dbReference type="NCBI Taxonomy" id="76980"/>
    <lineage>
        <taxon>Bacteria</taxon>
        <taxon>Pseudomonadati</taxon>
        <taxon>Pseudomonadota</taxon>
        <taxon>Alphaproteobacteria</taxon>
        <taxon>Hyphomicrobiales</taxon>
        <taxon>Ahrensiaceae</taxon>
        <taxon>Ahrensia</taxon>
    </lineage>
</organism>
<keyword evidence="2" id="KW-1185">Reference proteome</keyword>
<evidence type="ECO:0000313" key="1">
    <source>
        <dbReference type="EMBL" id="MEM5502238.1"/>
    </source>
</evidence>
<gene>
    <name evidence="1" type="ORF">WNY59_11605</name>
</gene>
<name>A0ABU9T7Z0_9HYPH</name>